<accession>A0AAV3YLS7</accession>
<dbReference type="AlphaFoldDB" id="A0AAV3YLS7"/>
<proteinExistence type="predicted"/>
<sequence>MDSLRRQMDKVIAYVTTLQESGTVFRPFAPVNPDRIYSKTMDLEQFMYINTKLLTNWQKDKKHTNHIQEERDKTGTPQLRAWQSDLLVYLFKKQTNEQFTG</sequence>
<gene>
    <name evidence="1" type="ORF">PoB_001019000</name>
</gene>
<comment type="caution">
    <text evidence="1">The sequence shown here is derived from an EMBL/GenBank/DDBJ whole genome shotgun (WGS) entry which is preliminary data.</text>
</comment>
<evidence type="ECO:0000313" key="2">
    <source>
        <dbReference type="Proteomes" id="UP000735302"/>
    </source>
</evidence>
<evidence type="ECO:0000313" key="1">
    <source>
        <dbReference type="EMBL" id="GFN83684.1"/>
    </source>
</evidence>
<organism evidence="1 2">
    <name type="scientific">Plakobranchus ocellatus</name>
    <dbReference type="NCBI Taxonomy" id="259542"/>
    <lineage>
        <taxon>Eukaryota</taxon>
        <taxon>Metazoa</taxon>
        <taxon>Spiralia</taxon>
        <taxon>Lophotrochozoa</taxon>
        <taxon>Mollusca</taxon>
        <taxon>Gastropoda</taxon>
        <taxon>Heterobranchia</taxon>
        <taxon>Euthyneura</taxon>
        <taxon>Panpulmonata</taxon>
        <taxon>Sacoglossa</taxon>
        <taxon>Placobranchoidea</taxon>
        <taxon>Plakobranchidae</taxon>
        <taxon>Plakobranchus</taxon>
    </lineage>
</organism>
<protein>
    <submittedName>
        <fullName evidence="1">Uncharacterized protein</fullName>
    </submittedName>
</protein>
<reference evidence="1 2" key="1">
    <citation type="journal article" date="2021" name="Elife">
        <title>Chloroplast acquisition without the gene transfer in kleptoplastic sea slugs, Plakobranchus ocellatus.</title>
        <authorList>
            <person name="Maeda T."/>
            <person name="Takahashi S."/>
            <person name="Yoshida T."/>
            <person name="Shimamura S."/>
            <person name="Takaki Y."/>
            <person name="Nagai Y."/>
            <person name="Toyoda A."/>
            <person name="Suzuki Y."/>
            <person name="Arimoto A."/>
            <person name="Ishii H."/>
            <person name="Satoh N."/>
            <person name="Nishiyama T."/>
            <person name="Hasebe M."/>
            <person name="Maruyama T."/>
            <person name="Minagawa J."/>
            <person name="Obokata J."/>
            <person name="Shigenobu S."/>
        </authorList>
    </citation>
    <scope>NUCLEOTIDE SEQUENCE [LARGE SCALE GENOMIC DNA]</scope>
</reference>
<keyword evidence="2" id="KW-1185">Reference proteome</keyword>
<name>A0AAV3YLS7_9GAST</name>
<dbReference type="Proteomes" id="UP000735302">
    <property type="component" value="Unassembled WGS sequence"/>
</dbReference>
<dbReference type="EMBL" id="BLXT01001211">
    <property type="protein sequence ID" value="GFN83684.1"/>
    <property type="molecule type" value="Genomic_DNA"/>
</dbReference>